<dbReference type="Pfam" id="PF05402">
    <property type="entry name" value="PqqD"/>
    <property type="match status" value="1"/>
</dbReference>
<dbReference type="PATRIC" id="fig|1300349.4.peg.1600"/>
<dbReference type="EMBL" id="LZYB01000003">
    <property type="protein sequence ID" value="OBV11197.1"/>
    <property type="molecule type" value="Genomic_DNA"/>
</dbReference>
<dbReference type="RefSeq" id="WP_068863816.1">
    <property type="nucleotide sequence ID" value="NZ_LZYB01000003.1"/>
</dbReference>
<comment type="caution">
    <text evidence="1">The sequence shown here is derived from an EMBL/GenBank/DDBJ whole genome shotgun (WGS) entry which is preliminary data.</text>
</comment>
<dbReference type="Gene3D" id="1.10.10.1150">
    <property type="entry name" value="Coenzyme PQQ synthesis protein D (PqqD)"/>
    <property type="match status" value="1"/>
</dbReference>
<proteinExistence type="predicted"/>
<evidence type="ECO:0000313" key="1">
    <source>
        <dbReference type="EMBL" id="OBV11197.1"/>
    </source>
</evidence>
<sequence length="91" mass="10104">MQADESFVVSTDVVSREVAGEMVLLDLSSGQYFGLNEVGSRVWSRLTQGACSIRDLSLLVESEFAAPYEQIEQDVLVLARDLLERDLIRPA</sequence>
<evidence type="ECO:0000313" key="2">
    <source>
        <dbReference type="Proteomes" id="UP000092484"/>
    </source>
</evidence>
<dbReference type="Proteomes" id="UP000092484">
    <property type="component" value="Unassembled WGS sequence"/>
</dbReference>
<gene>
    <name evidence="1" type="ORF">I603_1605</name>
</gene>
<name>A0A1A7BIC2_9SPHN</name>
<dbReference type="AlphaFoldDB" id="A0A1A7BIC2"/>
<keyword evidence="2" id="KW-1185">Reference proteome</keyword>
<dbReference type="InterPro" id="IPR008792">
    <property type="entry name" value="PQQD"/>
</dbReference>
<organism evidence="1 2">
    <name type="scientific">Erythrobacter dokdonensis DSW-74</name>
    <dbReference type="NCBI Taxonomy" id="1300349"/>
    <lineage>
        <taxon>Bacteria</taxon>
        <taxon>Pseudomonadati</taxon>
        <taxon>Pseudomonadota</taxon>
        <taxon>Alphaproteobacteria</taxon>
        <taxon>Sphingomonadales</taxon>
        <taxon>Erythrobacteraceae</taxon>
        <taxon>Erythrobacter/Porphyrobacter group</taxon>
        <taxon>Erythrobacter</taxon>
    </lineage>
</organism>
<accession>A0A1A7BIC2</accession>
<evidence type="ECO:0008006" key="3">
    <source>
        <dbReference type="Google" id="ProtNLM"/>
    </source>
</evidence>
<dbReference type="STRING" id="1300349.I603_1605"/>
<reference evidence="1 2" key="1">
    <citation type="submission" date="2016-06" db="EMBL/GenBank/DDBJ databases">
        <title>Genome sequence of Porphyrobacter dokdonensis DSW-74.</title>
        <authorList>
            <person name="Kim J.F."/>
            <person name="Song J.Y."/>
        </authorList>
    </citation>
    <scope>NUCLEOTIDE SEQUENCE [LARGE SCALE GENOMIC DNA]</scope>
    <source>
        <strain evidence="1 2">DSW-74</strain>
    </source>
</reference>
<protein>
    <recommendedName>
        <fullName evidence="3">PqqD family protein</fullName>
    </recommendedName>
</protein>
<dbReference type="InterPro" id="IPR041881">
    <property type="entry name" value="PqqD_sf"/>
</dbReference>